<feature type="domain" description="Amidase" evidence="1">
    <location>
        <begin position="2"/>
        <end position="77"/>
    </location>
</feature>
<keyword evidence="3" id="KW-1185">Reference proteome</keyword>
<proteinExistence type="predicted"/>
<dbReference type="PANTHER" id="PTHR43372:SF4">
    <property type="entry name" value="FATTY-ACID AMIDE HYDROLASE 2"/>
    <property type="match status" value="1"/>
</dbReference>
<gene>
    <name evidence="2" type="ORF">J437_LFUL005575</name>
</gene>
<organism evidence="2 3">
    <name type="scientific">Ladona fulva</name>
    <name type="common">Scarce chaser dragonfly</name>
    <name type="synonym">Libellula fulva</name>
    <dbReference type="NCBI Taxonomy" id="123851"/>
    <lineage>
        <taxon>Eukaryota</taxon>
        <taxon>Metazoa</taxon>
        <taxon>Ecdysozoa</taxon>
        <taxon>Arthropoda</taxon>
        <taxon>Hexapoda</taxon>
        <taxon>Insecta</taxon>
        <taxon>Pterygota</taxon>
        <taxon>Palaeoptera</taxon>
        <taxon>Odonata</taxon>
        <taxon>Epiprocta</taxon>
        <taxon>Anisoptera</taxon>
        <taxon>Libelluloidea</taxon>
        <taxon>Libellulidae</taxon>
        <taxon>Ladona</taxon>
    </lineage>
</organism>
<accession>A0A8K0JXX7</accession>
<dbReference type="SUPFAM" id="SSF75304">
    <property type="entry name" value="Amidase signature (AS) enzymes"/>
    <property type="match status" value="1"/>
</dbReference>
<name>A0A8K0JXX7_LADFU</name>
<dbReference type="Proteomes" id="UP000792457">
    <property type="component" value="Unassembled WGS sequence"/>
</dbReference>
<evidence type="ECO:0000313" key="3">
    <source>
        <dbReference type="Proteomes" id="UP000792457"/>
    </source>
</evidence>
<dbReference type="Pfam" id="PF01425">
    <property type="entry name" value="Amidase"/>
    <property type="match status" value="1"/>
</dbReference>
<dbReference type="InterPro" id="IPR052739">
    <property type="entry name" value="FAAH2"/>
</dbReference>
<dbReference type="GO" id="GO:0012505">
    <property type="term" value="C:endomembrane system"/>
    <property type="evidence" value="ECO:0007669"/>
    <property type="project" value="TreeGrafter"/>
</dbReference>
<dbReference type="OrthoDB" id="6428749at2759"/>
<reference evidence="2" key="2">
    <citation type="submission" date="2017-10" db="EMBL/GenBank/DDBJ databases">
        <title>Ladona fulva Genome sequencing and assembly.</title>
        <authorList>
            <person name="Murali S."/>
            <person name="Richards S."/>
            <person name="Bandaranaike D."/>
            <person name="Bellair M."/>
            <person name="Blankenburg K."/>
            <person name="Chao H."/>
            <person name="Dinh H."/>
            <person name="Doddapaneni H."/>
            <person name="Dugan-Rocha S."/>
            <person name="Elkadiri S."/>
            <person name="Gnanaolivu R."/>
            <person name="Hernandez B."/>
            <person name="Skinner E."/>
            <person name="Javaid M."/>
            <person name="Lee S."/>
            <person name="Li M."/>
            <person name="Ming W."/>
            <person name="Munidasa M."/>
            <person name="Muniz J."/>
            <person name="Nguyen L."/>
            <person name="Hughes D."/>
            <person name="Osuji N."/>
            <person name="Pu L.-L."/>
            <person name="Puazo M."/>
            <person name="Qu C."/>
            <person name="Quiroz J."/>
            <person name="Raj R."/>
            <person name="Weissenberger G."/>
            <person name="Xin Y."/>
            <person name="Zou X."/>
            <person name="Han Y."/>
            <person name="Worley K."/>
            <person name="Muzny D."/>
            <person name="Gibbs R."/>
        </authorList>
    </citation>
    <scope>NUCLEOTIDE SEQUENCE</scope>
    <source>
        <strain evidence="2">Sampled in the wild</strain>
    </source>
</reference>
<sequence length="101" mass="11144">MEGLRHTIGLVSRRNTVAKEDADVVKVMRGAGGIPLAVTNVPELGMWYETWCTVHGQTFNPYDTTRTTGGSSGGEYAADEMNDLNFSDSKKLFLLLLFKED</sequence>
<comment type="caution">
    <text evidence="2">The sequence shown here is derived from an EMBL/GenBank/DDBJ whole genome shotgun (WGS) entry which is preliminary data.</text>
</comment>
<evidence type="ECO:0000313" key="2">
    <source>
        <dbReference type="EMBL" id="KAG8223962.1"/>
    </source>
</evidence>
<dbReference type="Gene3D" id="3.90.1300.10">
    <property type="entry name" value="Amidase signature (AS) domain"/>
    <property type="match status" value="1"/>
</dbReference>
<dbReference type="InterPro" id="IPR036928">
    <property type="entry name" value="AS_sf"/>
</dbReference>
<protein>
    <recommendedName>
        <fullName evidence="1">Amidase domain-containing protein</fullName>
    </recommendedName>
</protein>
<reference evidence="2" key="1">
    <citation type="submission" date="2013-04" db="EMBL/GenBank/DDBJ databases">
        <authorList>
            <person name="Qu J."/>
            <person name="Murali S.C."/>
            <person name="Bandaranaike D."/>
            <person name="Bellair M."/>
            <person name="Blankenburg K."/>
            <person name="Chao H."/>
            <person name="Dinh H."/>
            <person name="Doddapaneni H."/>
            <person name="Downs B."/>
            <person name="Dugan-Rocha S."/>
            <person name="Elkadiri S."/>
            <person name="Gnanaolivu R.D."/>
            <person name="Hernandez B."/>
            <person name="Javaid M."/>
            <person name="Jayaseelan J.C."/>
            <person name="Lee S."/>
            <person name="Li M."/>
            <person name="Ming W."/>
            <person name="Munidasa M."/>
            <person name="Muniz J."/>
            <person name="Nguyen L."/>
            <person name="Ongeri F."/>
            <person name="Osuji N."/>
            <person name="Pu L.-L."/>
            <person name="Puazo M."/>
            <person name="Qu C."/>
            <person name="Quiroz J."/>
            <person name="Raj R."/>
            <person name="Weissenberger G."/>
            <person name="Xin Y."/>
            <person name="Zou X."/>
            <person name="Han Y."/>
            <person name="Richards S."/>
            <person name="Worley K."/>
            <person name="Muzny D."/>
            <person name="Gibbs R."/>
        </authorList>
    </citation>
    <scope>NUCLEOTIDE SEQUENCE</scope>
    <source>
        <strain evidence="2">Sampled in the wild</strain>
    </source>
</reference>
<dbReference type="EMBL" id="KZ308181">
    <property type="protein sequence ID" value="KAG8223962.1"/>
    <property type="molecule type" value="Genomic_DNA"/>
</dbReference>
<dbReference type="PANTHER" id="PTHR43372">
    <property type="entry name" value="FATTY-ACID AMIDE HYDROLASE"/>
    <property type="match status" value="1"/>
</dbReference>
<evidence type="ECO:0000259" key="1">
    <source>
        <dbReference type="Pfam" id="PF01425"/>
    </source>
</evidence>
<dbReference type="InterPro" id="IPR023631">
    <property type="entry name" value="Amidase_dom"/>
</dbReference>
<dbReference type="AlphaFoldDB" id="A0A8K0JXX7"/>